<dbReference type="EMBL" id="LN609528">
    <property type="protein sequence ID" value="CEF64381.1"/>
    <property type="molecule type" value="Genomic_DNA"/>
</dbReference>
<dbReference type="GO" id="GO:0007076">
    <property type="term" value="P:mitotic chromosome condensation"/>
    <property type="evidence" value="ECO:0007669"/>
    <property type="project" value="InterPro"/>
</dbReference>
<feature type="domain" description="Condensin complex subunit 1 C-terminal" evidence="8">
    <location>
        <begin position="1086"/>
        <end position="1194"/>
    </location>
</feature>
<protein>
    <submittedName>
        <fullName evidence="9 11">Condensin-2 complex subunit D3</fullName>
    </submittedName>
</protein>
<feature type="compositionally biased region" description="Low complexity" evidence="7">
    <location>
        <begin position="531"/>
        <end position="546"/>
    </location>
</feature>
<reference evidence="9 10" key="1">
    <citation type="submission" date="2014-09" db="EMBL/GenBank/DDBJ databases">
        <authorList>
            <person name="Martin A.A."/>
        </authorList>
    </citation>
    <scope>NUCLEOTIDE SEQUENCE</scope>
    <source>
        <strain evidence="10">ED321</strain>
        <strain evidence="9">ED321 Heterogonic</strain>
    </source>
</reference>
<keyword evidence="6" id="KW-0131">Cell cycle</keyword>
<evidence type="ECO:0000256" key="7">
    <source>
        <dbReference type="SAM" id="MobiDB-lite"/>
    </source>
</evidence>
<organism evidence="9">
    <name type="scientific">Strongyloides ratti</name>
    <name type="common">Parasitic roundworm</name>
    <dbReference type="NCBI Taxonomy" id="34506"/>
    <lineage>
        <taxon>Eukaryota</taxon>
        <taxon>Metazoa</taxon>
        <taxon>Ecdysozoa</taxon>
        <taxon>Nematoda</taxon>
        <taxon>Chromadorea</taxon>
        <taxon>Rhabditida</taxon>
        <taxon>Tylenchina</taxon>
        <taxon>Panagrolaimomorpha</taxon>
        <taxon>Strongyloidoidea</taxon>
        <taxon>Strongyloididae</taxon>
        <taxon>Strongyloides</taxon>
    </lineage>
</organism>
<keyword evidence="10" id="KW-1185">Reference proteome</keyword>
<dbReference type="STRING" id="34506.A0A090L3J7"/>
<dbReference type="GO" id="GO:0042393">
    <property type="term" value="F:histone binding"/>
    <property type="evidence" value="ECO:0007669"/>
    <property type="project" value="TreeGrafter"/>
</dbReference>
<evidence type="ECO:0000256" key="1">
    <source>
        <dbReference type="ARBA" id="ARBA00004123"/>
    </source>
</evidence>
<evidence type="ECO:0000256" key="4">
    <source>
        <dbReference type="ARBA" id="ARBA00023067"/>
    </source>
</evidence>
<dbReference type="OMA" id="NCHINME"/>
<dbReference type="GO" id="GO:0051301">
    <property type="term" value="P:cell division"/>
    <property type="evidence" value="ECO:0007669"/>
    <property type="project" value="UniProtKB-KW"/>
</dbReference>
<evidence type="ECO:0000313" key="9">
    <source>
        <dbReference type="EMBL" id="CEF64381.1"/>
    </source>
</evidence>
<name>A0A090L3J7_STRRB</name>
<keyword evidence="5" id="KW-0539">Nucleus</keyword>
<dbReference type="GO" id="GO:0010032">
    <property type="term" value="P:meiotic chromosome condensation"/>
    <property type="evidence" value="ECO:0007669"/>
    <property type="project" value="TreeGrafter"/>
</dbReference>
<dbReference type="GO" id="GO:0000779">
    <property type="term" value="C:condensed chromosome, centromeric region"/>
    <property type="evidence" value="ECO:0007669"/>
    <property type="project" value="TreeGrafter"/>
</dbReference>
<dbReference type="Proteomes" id="UP000035682">
    <property type="component" value="Unplaced"/>
</dbReference>
<dbReference type="InterPro" id="IPR016024">
    <property type="entry name" value="ARM-type_fold"/>
</dbReference>
<feature type="region of interest" description="Disordered" evidence="7">
    <location>
        <begin position="514"/>
        <end position="546"/>
    </location>
</feature>
<evidence type="ECO:0000256" key="6">
    <source>
        <dbReference type="ARBA" id="ARBA00023306"/>
    </source>
</evidence>
<dbReference type="GO" id="GO:0000796">
    <property type="term" value="C:condensin complex"/>
    <property type="evidence" value="ECO:0007669"/>
    <property type="project" value="TreeGrafter"/>
</dbReference>
<dbReference type="OrthoDB" id="10263978at2759"/>
<dbReference type="Pfam" id="PF12717">
    <property type="entry name" value="Cnd1"/>
    <property type="match status" value="1"/>
</dbReference>
<reference evidence="11" key="2">
    <citation type="submission" date="2020-12" db="UniProtKB">
        <authorList>
            <consortium name="WormBaseParasite"/>
        </authorList>
    </citation>
    <scope>IDENTIFICATION</scope>
</reference>
<evidence type="ECO:0000256" key="2">
    <source>
        <dbReference type="ARBA" id="ARBA00022618"/>
    </source>
</evidence>
<evidence type="ECO:0000256" key="3">
    <source>
        <dbReference type="ARBA" id="ARBA00022776"/>
    </source>
</evidence>
<dbReference type="InterPro" id="IPR032682">
    <property type="entry name" value="Cnd1_C"/>
</dbReference>
<dbReference type="RefSeq" id="XP_024503582.1">
    <property type="nucleotide sequence ID" value="XM_024649735.1"/>
</dbReference>
<evidence type="ECO:0000313" key="11">
    <source>
        <dbReference type="WBParaSite" id="SRAE_1000263500.1"/>
    </source>
</evidence>
<dbReference type="InterPro" id="IPR026971">
    <property type="entry name" value="CND1/NCAPD3"/>
</dbReference>
<dbReference type="PANTHER" id="PTHR14222:SF1">
    <property type="entry name" value="CONDENSIN-2 COMPLEX SUBUNIT D3"/>
    <property type="match status" value="1"/>
</dbReference>
<accession>A0A090L3J7</accession>
<dbReference type="SUPFAM" id="SSF48371">
    <property type="entry name" value="ARM repeat"/>
    <property type="match status" value="1"/>
</dbReference>
<dbReference type="PANTHER" id="PTHR14222">
    <property type="entry name" value="CONDENSIN"/>
    <property type="match status" value="1"/>
</dbReference>
<dbReference type="GeneID" id="36376746"/>
<proteinExistence type="predicted"/>
<sequence length="1405" mass="163775">MDLLLEFLNNELSFIHEIPHEIASNFFDELCFAFNFAGITDDLHFFYKDQSIIKLSELSSIISDKVLHLCRKDEVILNADEILLEKKLCILLCYGINYALKNKNTFKALKNGLLSTRCYLLLASINGNVKYNIYQENIVRECLNIYIKVLNIIITKFSEIKNKSNKSRKNMNITNDYSNNNIDFSKEEFVELEKELRISLDGLFFLIEKESLVNSEDNLQLVCNIINNLFKIDISRDTNIYMCGNINEFRSITNFSHIGFSLLHYLCHLHHNALEVLYPAIIMPRIMYASIVNNQFLPSNCHINMEMTNICETFIKFLKERIKINEAEQEVIYCMLISSCLKCPERAEYRTKIIKSVIDVVSYMSLDYKKRFVDDILIIGQNIRGGLRSFAIEAIPLIYTNFDFIELGSQTTINNNINFSQDIIIKKEVNSSFTEITSQESLIEYENLELKFLKLVVYGIEDKLSCVRQRALSVIPIFLKNKILINQCNNLFVDLFKELHKIELKKYNNRRKDYQSSVVDKKRKKFQKPTENNNNNDTNGENNNSSNEIIELSNFQSNNEEVNNINDTSDNLQNDTNEYNMVMSPNINSMGIDMNSTQINVQIISDVDGIFERKRVFKVHDYPLLNRLLVRCDDYFAACRKSAIIALEQLFHFLTKPNHIDAVISQFCRLARSKSVSIRKQIAETIYNILFCLDENDISFKKLIFASMECIFLQVTDREISVQLNAAKLVKHMIFLPLINMNIKDKLAWNILSISEENLTYQKILKQTIPFLVKEKLIDGDLIKSLDGLIEDLQDENHRQNIWMLYSILSIFFNVDPNNASKEFLKIENYHIENDTRLCNYLTNIISNGAKKLLDVTRKKLIDKIENYISLFSINNSNVSSLYYCYGVLLYGVGDCSEEGKTLFAQKNKDIFAEAQKNMKLLMFEKYHDDANASNFSTSLYLPNDIEKEREDIKLAMIIGIIGEIIDYEQSLINKDLFEMIQIIMSSKTCIKALRIFQEQTLNGTILSSTCRQNTQMSQFSQRNHIKPLSIMETFKTHHIKYANITSIVRAHCIILMGKICLVNEIFAKDVIPVFMKELVICKDYIIRNNIIIVTHDLCKRHTSLVGSYLNIFGACLSDDSVAVRIHTLHCLTKLLKEKYLLWKGGIMFRFVCTLLDKVEKVRDYAEFCLIETLLPVTPDMFFSNFIDCIYYFNGVEHPSWIVHNQVKDETSLGIFYKHRSLQGNYYQDDRLKLYRFMLKNMTTIQKAAITQKICIEIFEKISHNLLDLFDINVQNLLMDSFKLLSSEEGKIRFNVRKDGEEEDYNEESELRREFITMAAEKVSKKALEEIFIREIMKYLLELKDTLYNSRNSVCSLGFLKYLLHLSNEYNYEFNKIIDENKHLAANVRHDILRFKNKLSQENNI</sequence>
<dbReference type="InterPro" id="IPR011989">
    <property type="entry name" value="ARM-like"/>
</dbReference>
<gene>
    <name evidence="9 11 12" type="ORF">SRAE_1000263500</name>
</gene>
<evidence type="ECO:0000256" key="5">
    <source>
        <dbReference type="ARBA" id="ARBA00023242"/>
    </source>
</evidence>
<dbReference type="GO" id="GO:0005634">
    <property type="term" value="C:nucleus"/>
    <property type="evidence" value="ECO:0007669"/>
    <property type="project" value="UniProtKB-SubCell"/>
</dbReference>
<evidence type="ECO:0000313" key="12">
    <source>
        <dbReference type="WormBase" id="SRAE_1000263500"/>
    </source>
</evidence>
<dbReference type="Gene3D" id="1.25.10.10">
    <property type="entry name" value="Leucine-rich Repeat Variant"/>
    <property type="match status" value="1"/>
</dbReference>
<keyword evidence="2" id="KW-0132">Cell division</keyword>
<keyword evidence="3" id="KW-0498">Mitosis</keyword>
<evidence type="ECO:0000259" key="8">
    <source>
        <dbReference type="Pfam" id="PF12717"/>
    </source>
</evidence>
<dbReference type="WBParaSite" id="SRAE_1000263500.1">
    <property type="protein sequence ID" value="SRAE_1000263500.1"/>
    <property type="gene ID" value="WBGene00259251"/>
</dbReference>
<dbReference type="WormBase" id="SRAE_1000263500">
    <property type="protein sequence ID" value="SRP07727"/>
    <property type="gene ID" value="WBGene00259251"/>
</dbReference>
<keyword evidence="4" id="KW-0226">DNA condensation</keyword>
<evidence type="ECO:0000313" key="10">
    <source>
        <dbReference type="Proteomes" id="UP000035682"/>
    </source>
</evidence>
<dbReference type="CTD" id="36376746"/>
<comment type="subcellular location">
    <subcellularLocation>
        <location evidence="1">Nucleus</location>
    </subcellularLocation>
</comment>